<dbReference type="Proteomes" id="UP000228503">
    <property type="component" value="Unassembled WGS sequence"/>
</dbReference>
<evidence type="ECO:0000256" key="1">
    <source>
        <dbReference type="SAM" id="Phobius"/>
    </source>
</evidence>
<gene>
    <name evidence="2" type="ORF">COY16_03885</name>
</gene>
<sequence>MNQLLAQSLNFQVGPTGSSRTIAIQGPLVGINSLADIVTVIMSFLYPFAGAIFLGVVIWGGFDLLTSHGEAEKLNSGRSKITSGIIGFILLATSYILAKLLGFIFGVGEGIL</sequence>
<proteinExistence type="predicted"/>
<dbReference type="AlphaFoldDB" id="A0A2M7TXP7"/>
<dbReference type="InterPro" id="IPR043993">
    <property type="entry name" value="T4SS_pilin"/>
</dbReference>
<dbReference type="Pfam" id="PF18895">
    <property type="entry name" value="T4SS_pilin"/>
    <property type="match status" value="1"/>
</dbReference>
<feature type="transmembrane region" description="Helical" evidence="1">
    <location>
        <begin position="85"/>
        <end position="107"/>
    </location>
</feature>
<feature type="transmembrane region" description="Helical" evidence="1">
    <location>
        <begin position="44"/>
        <end position="65"/>
    </location>
</feature>
<reference evidence="3" key="1">
    <citation type="submission" date="2017-09" db="EMBL/GenBank/DDBJ databases">
        <title>Depth-based differentiation of microbial function through sediment-hosted aquifers and enrichment of novel symbionts in the deep terrestrial subsurface.</title>
        <authorList>
            <person name="Probst A.J."/>
            <person name="Ladd B."/>
            <person name="Jarett J.K."/>
            <person name="Geller-Mcgrath D.E."/>
            <person name="Sieber C.M.K."/>
            <person name="Emerson J.B."/>
            <person name="Anantharaman K."/>
            <person name="Thomas B.C."/>
            <person name="Malmstrom R."/>
            <person name="Stieglmeier M."/>
            <person name="Klingl A."/>
            <person name="Woyke T."/>
            <person name="Ryan C.M."/>
            <person name="Banfield J.F."/>
        </authorList>
    </citation>
    <scope>NUCLEOTIDE SEQUENCE [LARGE SCALE GENOMIC DNA]</scope>
</reference>
<evidence type="ECO:0000313" key="2">
    <source>
        <dbReference type="EMBL" id="PIZ62589.1"/>
    </source>
</evidence>
<evidence type="ECO:0000313" key="3">
    <source>
        <dbReference type="Proteomes" id="UP000228503"/>
    </source>
</evidence>
<keyword evidence="1" id="KW-0472">Membrane</keyword>
<dbReference type="EMBL" id="PFOB01000050">
    <property type="protein sequence ID" value="PIZ62589.1"/>
    <property type="molecule type" value="Genomic_DNA"/>
</dbReference>
<comment type="caution">
    <text evidence="2">The sequence shown here is derived from an EMBL/GenBank/DDBJ whole genome shotgun (WGS) entry which is preliminary data.</text>
</comment>
<keyword evidence="1" id="KW-1133">Transmembrane helix</keyword>
<organism evidence="2 3">
    <name type="scientific">Candidatus Roizmanbacteria bacterium CG_4_10_14_0_2_um_filter_39_13</name>
    <dbReference type="NCBI Taxonomy" id="1974825"/>
    <lineage>
        <taxon>Bacteria</taxon>
        <taxon>Candidatus Roizmaniibacteriota</taxon>
    </lineage>
</organism>
<name>A0A2M7TXP7_9BACT</name>
<protein>
    <submittedName>
        <fullName evidence="2">Uncharacterized protein</fullName>
    </submittedName>
</protein>
<keyword evidence="1" id="KW-0812">Transmembrane</keyword>
<accession>A0A2M7TXP7</accession>